<dbReference type="PANTHER" id="PTHR43273">
    <property type="entry name" value="ANAEROBIC SULFATASE-MATURATING ENZYME HOMOLOG ASLB-RELATED"/>
    <property type="match status" value="1"/>
</dbReference>
<keyword evidence="6" id="KW-0411">Iron-sulfur</keyword>
<dbReference type="SFLD" id="SFLDG01067">
    <property type="entry name" value="SPASM/twitch_domain_containing"/>
    <property type="match status" value="1"/>
</dbReference>
<dbReference type="GO" id="GO:0046872">
    <property type="term" value="F:metal ion binding"/>
    <property type="evidence" value="ECO:0007669"/>
    <property type="project" value="UniProtKB-KW"/>
</dbReference>
<dbReference type="SMART" id="SM00729">
    <property type="entry name" value="Elp3"/>
    <property type="match status" value="1"/>
</dbReference>
<keyword evidence="4" id="KW-0479">Metal-binding</keyword>
<dbReference type="InterPro" id="IPR013785">
    <property type="entry name" value="Aldolase_TIM"/>
</dbReference>
<dbReference type="InterPro" id="IPR006638">
    <property type="entry name" value="Elp3/MiaA/NifB-like_rSAM"/>
</dbReference>
<dbReference type="GO" id="GO:0051539">
    <property type="term" value="F:4 iron, 4 sulfur cluster binding"/>
    <property type="evidence" value="ECO:0007669"/>
    <property type="project" value="UniProtKB-KW"/>
</dbReference>
<dbReference type="InterPro" id="IPR023867">
    <property type="entry name" value="Sulphatase_maturase_rSAM"/>
</dbReference>
<sequence>MIKITSFVLKIASRCNLNCSYCYMYNLGDKTYLNQPKFMSIETIKAFANQFELHSNIAGIKYAQIVFHGGEPLLLNPEYFKNCVTIIKETVPNVEFSFTVQTNGVLLNQEWFDVFKSHEIRLGISLDGPKKYHDEYRVFHNGKGSYEDVVKGFKLAKKNGFVAILMVLNPELPAKDFYDEIKKLEVESLNLLFPDGHYDQLPFGIDKLRFGDEDYTPYADWLIELFQIWKKDIDRPAIRFFEDLVEMLLGGNHSGNQNFGKKQNGVVVIETNGNIEVVDSLRASFEGITRNNLNVHTNKIQDIFEDDIFDIYYNSHEKVCEKCLNCPVYDICGGGFLGNRYALKNGFDNPTIYCKDIIRLLSHIQNDILETLPANTLDELEVEPLSYEWMMGELKNQGEELINKQVKEKLISFKQNH</sequence>
<dbReference type="RefSeq" id="WP_091254714.1">
    <property type="nucleotide sequence ID" value="NZ_FNDB01000002.1"/>
</dbReference>
<dbReference type="SFLD" id="SFLDG01384">
    <property type="entry name" value="thioether_bond_formation_requi"/>
    <property type="match status" value="1"/>
</dbReference>
<dbReference type="Proteomes" id="UP000199274">
    <property type="component" value="Unassembled WGS sequence"/>
</dbReference>
<dbReference type="PANTHER" id="PTHR43273:SF8">
    <property type="entry name" value="RADICAL SAM DOMAIN PROTEIN"/>
    <property type="match status" value="1"/>
</dbReference>
<dbReference type="AlphaFoldDB" id="A0A1G7WVT0"/>
<comment type="cofactor">
    <cofactor evidence="1">
        <name>[4Fe-4S] cluster</name>
        <dbReference type="ChEBI" id="CHEBI:49883"/>
    </cofactor>
</comment>
<reference evidence="9" key="1">
    <citation type="submission" date="2016-10" db="EMBL/GenBank/DDBJ databases">
        <authorList>
            <person name="Varghese N."/>
            <person name="Submissions S."/>
        </authorList>
    </citation>
    <scope>NUCLEOTIDE SEQUENCE [LARGE SCALE GENOMIC DNA]</scope>
    <source>
        <strain evidence="9">CGMCC 1.2747</strain>
    </source>
</reference>
<gene>
    <name evidence="8" type="ORF">SAMN04488062_10228</name>
</gene>
<dbReference type="InterPro" id="IPR058240">
    <property type="entry name" value="rSAM_sf"/>
</dbReference>
<keyword evidence="2" id="KW-0004">4Fe-4S</keyword>
<accession>A0A1G7WVT0</accession>
<dbReference type="PROSITE" id="PS01305">
    <property type="entry name" value="MOAA_NIFB_PQQE"/>
    <property type="match status" value="1"/>
</dbReference>
<evidence type="ECO:0000256" key="5">
    <source>
        <dbReference type="ARBA" id="ARBA00023004"/>
    </source>
</evidence>
<dbReference type="PROSITE" id="PS51918">
    <property type="entry name" value="RADICAL_SAM"/>
    <property type="match status" value="1"/>
</dbReference>
<keyword evidence="9" id="KW-1185">Reference proteome</keyword>
<dbReference type="InterPro" id="IPR000385">
    <property type="entry name" value="MoaA_NifB_PqqE_Fe-S-bd_CS"/>
</dbReference>
<dbReference type="SFLD" id="SFLDG01072">
    <property type="entry name" value="dehydrogenase_like"/>
    <property type="match status" value="1"/>
</dbReference>
<dbReference type="STRING" id="178355.SAMN04488062_10228"/>
<dbReference type="OrthoDB" id="9808591at2"/>
<evidence type="ECO:0000259" key="7">
    <source>
        <dbReference type="PROSITE" id="PS51918"/>
    </source>
</evidence>
<dbReference type="SFLD" id="SFLDS00029">
    <property type="entry name" value="Radical_SAM"/>
    <property type="match status" value="1"/>
</dbReference>
<keyword evidence="5" id="KW-0408">Iron</keyword>
<evidence type="ECO:0000313" key="8">
    <source>
        <dbReference type="EMBL" id="SDG75380.1"/>
    </source>
</evidence>
<feature type="domain" description="Radical SAM core" evidence="7">
    <location>
        <begin position="1"/>
        <end position="252"/>
    </location>
</feature>
<dbReference type="Gene3D" id="3.20.20.70">
    <property type="entry name" value="Aldolase class I"/>
    <property type="match status" value="1"/>
</dbReference>
<evidence type="ECO:0000313" key="9">
    <source>
        <dbReference type="Proteomes" id="UP000199274"/>
    </source>
</evidence>
<evidence type="ECO:0000256" key="6">
    <source>
        <dbReference type="ARBA" id="ARBA00023014"/>
    </source>
</evidence>
<evidence type="ECO:0000256" key="3">
    <source>
        <dbReference type="ARBA" id="ARBA00022691"/>
    </source>
</evidence>
<evidence type="ECO:0000256" key="4">
    <source>
        <dbReference type="ARBA" id="ARBA00022723"/>
    </source>
</evidence>
<dbReference type="EMBL" id="FNDB01000002">
    <property type="protein sequence ID" value="SDG75380.1"/>
    <property type="molecule type" value="Genomic_DNA"/>
</dbReference>
<organism evidence="8 9">
    <name type="scientific">Flavobacterium omnivorum</name>
    <dbReference type="NCBI Taxonomy" id="178355"/>
    <lineage>
        <taxon>Bacteria</taxon>
        <taxon>Pseudomonadati</taxon>
        <taxon>Bacteroidota</taxon>
        <taxon>Flavobacteriia</taxon>
        <taxon>Flavobacteriales</taxon>
        <taxon>Flavobacteriaceae</taxon>
        <taxon>Flavobacterium</taxon>
    </lineage>
</organism>
<name>A0A1G7WVT0_9FLAO</name>
<dbReference type="Pfam" id="PF04055">
    <property type="entry name" value="Radical_SAM"/>
    <property type="match status" value="1"/>
</dbReference>
<evidence type="ECO:0000256" key="1">
    <source>
        <dbReference type="ARBA" id="ARBA00001966"/>
    </source>
</evidence>
<protein>
    <recommendedName>
        <fullName evidence="7">Radical SAM core domain-containing protein</fullName>
    </recommendedName>
</protein>
<dbReference type="CDD" id="cd01335">
    <property type="entry name" value="Radical_SAM"/>
    <property type="match status" value="1"/>
</dbReference>
<evidence type="ECO:0000256" key="2">
    <source>
        <dbReference type="ARBA" id="ARBA00022485"/>
    </source>
</evidence>
<dbReference type="SFLD" id="SFLDG01386">
    <property type="entry name" value="main_SPASM_domain-containing"/>
    <property type="match status" value="1"/>
</dbReference>
<dbReference type="SUPFAM" id="SSF102114">
    <property type="entry name" value="Radical SAM enzymes"/>
    <property type="match status" value="1"/>
</dbReference>
<dbReference type="InterPro" id="IPR007197">
    <property type="entry name" value="rSAM"/>
</dbReference>
<dbReference type="GO" id="GO:0032324">
    <property type="term" value="P:molybdopterin cofactor biosynthetic process"/>
    <property type="evidence" value="ECO:0007669"/>
    <property type="project" value="UniProtKB-ARBA"/>
</dbReference>
<keyword evidence="3" id="KW-0949">S-adenosyl-L-methionine</keyword>
<dbReference type="GO" id="GO:0016491">
    <property type="term" value="F:oxidoreductase activity"/>
    <property type="evidence" value="ECO:0007669"/>
    <property type="project" value="InterPro"/>
</dbReference>
<proteinExistence type="predicted"/>